<evidence type="ECO:0000256" key="4">
    <source>
        <dbReference type="PROSITE-ProRule" id="PRU00473"/>
    </source>
</evidence>
<dbReference type="InterPro" id="IPR036737">
    <property type="entry name" value="OmpA-like_sf"/>
</dbReference>
<dbReference type="InterPro" id="IPR050330">
    <property type="entry name" value="Bact_OuterMem_StrucFunc"/>
</dbReference>
<evidence type="ECO:0000256" key="1">
    <source>
        <dbReference type="ARBA" id="ARBA00004442"/>
    </source>
</evidence>
<dbReference type="InterPro" id="IPR006664">
    <property type="entry name" value="OMP_bac"/>
</dbReference>
<feature type="compositionally biased region" description="Low complexity" evidence="5">
    <location>
        <begin position="84"/>
        <end position="96"/>
    </location>
</feature>
<feature type="region of interest" description="Disordered" evidence="5">
    <location>
        <begin position="52"/>
        <end position="447"/>
    </location>
</feature>
<accession>A0ABY0BE63</accession>
<evidence type="ECO:0000256" key="2">
    <source>
        <dbReference type="ARBA" id="ARBA00023136"/>
    </source>
</evidence>
<dbReference type="RefSeq" id="WP_126822648.1">
    <property type="nucleotide sequence ID" value="NZ_JACIDG010000001.1"/>
</dbReference>
<evidence type="ECO:0000313" key="8">
    <source>
        <dbReference type="EMBL" id="RUM15081.1"/>
    </source>
</evidence>
<evidence type="ECO:0000256" key="6">
    <source>
        <dbReference type="SAM" id="SignalP"/>
    </source>
</evidence>
<dbReference type="PRINTS" id="PR01021">
    <property type="entry name" value="OMPADOMAIN"/>
</dbReference>
<evidence type="ECO:0000259" key="7">
    <source>
        <dbReference type="PROSITE" id="PS51123"/>
    </source>
</evidence>
<evidence type="ECO:0000256" key="3">
    <source>
        <dbReference type="ARBA" id="ARBA00023237"/>
    </source>
</evidence>
<feature type="compositionally biased region" description="Low complexity" evidence="5">
    <location>
        <begin position="342"/>
        <end position="355"/>
    </location>
</feature>
<organism evidence="8 9">
    <name type="scientific">Rhizobium fabae</name>
    <dbReference type="NCBI Taxonomy" id="573179"/>
    <lineage>
        <taxon>Bacteria</taxon>
        <taxon>Pseudomonadati</taxon>
        <taxon>Pseudomonadota</taxon>
        <taxon>Alphaproteobacteria</taxon>
        <taxon>Hyphomicrobiales</taxon>
        <taxon>Rhizobiaceae</taxon>
        <taxon>Rhizobium/Agrobacterium group</taxon>
        <taxon>Rhizobium</taxon>
    </lineage>
</organism>
<feature type="compositionally biased region" description="Low complexity" evidence="5">
    <location>
        <begin position="253"/>
        <end position="264"/>
    </location>
</feature>
<keyword evidence="9" id="KW-1185">Reference proteome</keyword>
<keyword evidence="6" id="KW-0732">Signal</keyword>
<feature type="compositionally biased region" description="Basic and acidic residues" evidence="5">
    <location>
        <begin position="407"/>
        <end position="435"/>
    </location>
</feature>
<name>A0ABY0BE63_9HYPH</name>
<feature type="compositionally biased region" description="Basic and acidic residues" evidence="5">
    <location>
        <begin position="265"/>
        <end position="288"/>
    </location>
</feature>
<proteinExistence type="predicted"/>
<dbReference type="CDD" id="cd07185">
    <property type="entry name" value="OmpA_C-like"/>
    <property type="match status" value="1"/>
</dbReference>
<sequence>MGMKSRLFASAAFPLLSLSLALQPAAAMAAVRGVETQAAAVRQVEQGSFEVAQDAPAEVAQDAPSDEELLKKKKHKEQEEAPAEKAPAAEQPAQKEAPAEKPKAERKEPAAPEPKAEPEAPKAEAPKAEAPKVEAPKAEAPKAAPVEQPESKPERKVKQEAQPEVKPEAAPQQEEQPVTQEKPKKHKKPEAQQAEPEAQPQPEQQPAAKEAQPQPEQQPAAKEVQPQVEQAKPEAKPEGGKQRPRDKGKGKAETAAPEAVTPTEEQAKPEAKPEAKPAAEAPAEKKPAAGEAVAPADKVTQDKATQDKAATPEAAPVEKPKEGTAAKPAGEQPAGTQPAGVQPAAPATDTAQPLPNASGGQQVEQAIPAPEKVSPEELQRRKQIAADPAKSSETVVLPVQNGAAVLDSDKDADRSKGREGRRDRDKQRADSKDFKVPTSDAEAQAVTGGVAAPAVKIEAVTSEKGTRLDERPQFTRPNEVRIDNHTEDNRVIIQYNNQVIVRGDDDRRFLRDGERPTYEELSGDRYRETIMRPEGYRIVTIRNRYGDIIQRSRVDARGREDVLYYSPELYNDPDRDYFEDPGADLPPMRLRVPLDDYIIDTRSDPNRDYYEFLSEPPVEPVERVYSLDEVKYSARIRDKVRRIDLDTITFATGSADIPMTQARTLRKVADAISQVLKKDPSETFLIEGHTDAVGSEQSNLVLSDQRAESVANVLTDVYGIPPENLATQGYGERYLKVNTAGPEQENRRVTIRRVTALVRPVASNR</sequence>
<dbReference type="Pfam" id="PF00691">
    <property type="entry name" value="OmpA"/>
    <property type="match status" value="1"/>
</dbReference>
<feature type="chain" id="PRO_5045895493" evidence="6">
    <location>
        <begin position="30"/>
        <end position="765"/>
    </location>
</feature>
<dbReference type="SUPFAM" id="SSF103088">
    <property type="entry name" value="OmpA-like"/>
    <property type="match status" value="1"/>
</dbReference>
<reference evidence="8 9" key="1">
    <citation type="submission" date="2018-11" db="EMBL/GenBank/DDBJ databases">
        <authorList>
            <person name="Huo Y."/>
        </authorList>
    </citation>
    <scope>NUCLEOTIDE SEQUENCE [LARGE SCALE GENOMIC DNA]</scope>
    <source>
        <strain evidence="8 9">CCBAU 33202</strain>
    </source>
</reference>
<keyword evidence="3" id="KW-0998">Cell outer membrane</keyword>
<dbReference type="Gene3D" id="3.30.1330.60">
    <property type="entry name" value="OmpA-like domain"/>
    <property type="match status" value="1"/>
</dbReference>
<dbReference type="InterPro" id="IPR006665">
    <property type="entry name" value="OmpA-like"/>
</dbReference>
<evidence type="ECO:0000313" key="9">
    <source>
        <dbReference type="Proteomes" id="UP000272004"/>
    </source>
</evidence>
<dbReference type="Proteomes" id="UP000272004">
    <property type="component" value="Unassembled WGS sequence"/>
</dbReference>
<feature type="compositionally biased region" description="Low complexity" evidence="5">
    <location>
        <begin position="191"/>
        <end position="227"/>
    </location>
</feature>
<feature type="compositionally biased region" description="Basic and acidic residues" evidence="5">
    <location>
        <begin position="231"/>
        <end position="252"/>
    </location>
</feature>
<protein>
    <submittedName>
        <fullName evidence="8">OmpA family protein</fullName>
    </submittedName>
</protein>
<feature type="domain" description="OmpA-like" evidence="7">
    <location>
        <begin position="637"/>
        <end position="762"/>
    </location>
</feature>
<comment type="subcellular location">
    <subcellularLocation>
        <location evidence="1">Cell outer membrane</location>
    </subcellularLocation>
</comment>
<dbReference type="PANTHER" id="PTHR30329">
    <property type="entry name" value="STATOR ELEMENT OF FLAGELLAR MOTOR COMPLEX"/>
    <property type="match status" value="1"/>
</dbReference>
<feature type="compositionally biased region" description="Basic and acidic residues" evidence="5">
    <location>
        <begin position="97"/>
        <end position="140"/>
    </location>
</feature>
<evidence type="ECO:0000256" key="5">
    <source>
        <dbReference type="SAM" id="MobiDB-lite"/>
    </source>
</evidence>
<feature type="signal peptide" evidence="6">
    <location>
        <begin position="1"/>
        <end position="29"/>
    </location>
</feature>
<keyword evidence="2 4" id="KW-0472">Membrane</keyword>
<gene>
    <name evidence="8" type="ORF">EFB14_03155</name>
</gene>
<dbReference type="PANTHER" id="PTHR30329:SF21">
    <property type="entry name" value="LIPOPROTEIN YIAD-RELATED"/>
    <property type="match status" value="1"/>
</dbReference>
<feature type="compositionally biased region" description="Basic and acidic residues" evidence="5">
    <location>
        <begin position="149"/>
        <end position="167"/>
    </location>
</feature>
<comment type="caution">
    <text evidence="8">The sequence shown here is derived from an EMBL/GenBank/DDBJ whole genome shotgun (WGS) entry which is preliminary data.</text>
</comment>
<dbReference type="PROSITE" id="PS51123">
    <property type="entry name" value="OMPA_2"/>
    <property type="match status" value="1"/>
</dbReference>
<dbReference type="EMBL" id="RJJU01000003">
    <property type="protein sequence ID" value="RUM15081.1"/>
    <property type="molecule type" value="Genomic_DNA"/>
</dbReference>